<dbReference type="PANTHER" id="PTHR46268">
    <property type="entry name" value="STRESS RESPONSE PROTEIN NHAX"/>
    <property type="match status" value="1"/>
</dbReference>
<dbReference type="Proteomes" id="UP000319894">
    <property type="component" value="Unassembled WGS sequence"/>
</dbReference>
<dbReference type="Pfam" id="PF00582">
    <property type="entry name" value="Usp"/>
    <property type="match status" value="1"/>
</dbReference>
<name>A0A554N9M1_9EURY</name>
<dbReference type="PRINTS" id="PR01438">
    <property type="entry name" value="UNVRSLSTRESS"/>
</dbReference>
<dbReference type="Gene3D" id="3.40.50.620">
    <property type="entry name" value="HUPs"/>
    <property type="match status" value="1"/>
</dbReference>
<dbReference type="OrthoDB" id="14880at2157"/>
<dbReference type="InterPro" id="IPR014729">
    <property type="entry name" value="Rossmann-like_a/b/a_fold"/>
</dbReference>
<dbReference type="InterPro" id="IPR006015">
    <property type="entry name" value="Universal_stress_UspA"/>
</dbReference>
<protein>
    <submittedName>
        <fullName evidence="3">Universal stress protein</fullName>
    </submittedName>
</protein>
<evidence type="ECO:0000313" key="3">
    <source>
        <dbReference type="EMBL" id="TSD14049.1"/>
    </source>
</evidence>
<dbReference type="InParanoid" id="A0A554N9M1"/>
<dbReference type="RefSeq" id="WP_144262101.1">
    <property type="nucleotide sequence ID" value="NZ_QMDX01000005.1"/>
</dbReference>
<sequence>MQLLVAVDGTPDSDRALDHGLTLARAAGAELVLVHAVQPAVDEETAPEPVSGPAEVGDRLVMESTAEAEERGAGVLDSAADRIDGDDVEVGRELVYGPPAEAIPEFAERTSADGILVGHRDLSEEHERLLGSVAKQLIERSSVPVTVVR</sequence>
<dbReference type="InterPro" id="IPR006016">
    <property type="entry name" value="UspA"/>
</dbReference>
<accession>A0A554N9M1</accession>
<comment type="similarity">
    <text evidence="1">Belongs to the universal stress protein A family.</text>
</comment>
<dbReference type="CDD" id="cd00293">
    <property type="entry name" value="USP-like"/>
    <property type="match status" value="1"/>
</dbReference>
<evidence type="ECO:0000259" key="2">
    <source>
        <dbReference type="Pfam" id="PF00582"/>
    </source>
</evidence>
<comment type="caution">
    <text evidence="3">The sequence shown here is derived from an EMBL/GenBank/DDBJ whole genome shotgun (WGS) entry which is preliminary data.</text>
</comment>
<evidence type="ECO:0000256" key="1">
    <source>
        <dbReference type="ARBA" id="ARBA00008791"/>
    </source>
</evidence>
<organism evidence="3 4">
    <name type="scientific">Haloglomus irregulare</name>
    <dbReference type="NCBI Taxonomy" id="2234134"/>
    <lineage>
        <taxon>Archaea</taxon>
        <taxon>Methanobacteriati</taxon>
        <taxon>Methanobacteriota</taxon>
        <taxon>Stenosarchaea group</taxon>
        <taxon>Halobacteria</taxon>
        <taxon>Halobacteriales</taxon>
        <taxon>Natronomonadaceae</taxon>
        <taxon>Haloglomus</taxon>
    </lineage>
</organism>
<evidence type="ECO:0000313" key="4">
    <source>
        <dbReference type="Proteomes" id="UP000319894"/>
    </source>
</evidence>
<keyword evidence="4" id="KW-1185">Reference proteome</keyword>
<gene>
    <name evidence="3" type="ORF">DP107_10445</name>
</gene>
<dbReference type="AlphaFoldDB" id="A0A554N9M1"/>
<feature type="domain" description="UspA" evidence="2">
    <location>
        <begin position="3"/>
        <end position="149"/>
    </location>
</feature>
<dbReference type="PANTHER" id="PTHR46268:SF6">
    <property type="entry name" value="UNIVERSAL STRESS PROTEIN UP12"/>
    <property type="match status" value="1"/>
</dbReference>
<proteinExistence type="inferred from homology"/>
<dbReference type="SUPFAM" id="SSF52402">
    <property type="entry name" value="Adenine nucleotide alpha hydrolases-like"/>
    <property type="match status" value="1"/>
</dbReference>
<reference evidence="3 4" key="1">
    <citation type="submission" date="2018-06" db="EMBL/GenBank/DDBJ databases">
        <title>Natronomonas sp. F16-60 a new haloarchaeon isolated from a solar saltern of Isla Cristina, Huelva, Spain.</title>
        <authorList>
            <person name="Duran-Viseras A."/>
            <person name="Sanchez-Porro C."/>
            <person name="Ventosa A."/>
        </authorList>
    </citation>
    <scope>NUCLEOTIDE SEQUENCE [LARGE SCALE GENOMIC DNA]</scope>
    <source>
        <strain evidence="3 4">F16-60</strain>
    </source>
</reference>
<dbReference type="EMBL" id="QMDX01000005">
    <property type="protein sequence ID" value="TSD14049.1"/>
    <property type="molecule type" value="Genomic_DNA"/>
</dbReference>